<organism evidence="2 3">
    <name type="scientific">Tribolium castaneum</name>
    <name type="common">Red flour beetle</name>
    <dbReference type="NCBI Taxonomy" id="7070"/>
    <lineage>
        <taxon>Eukaryota</taxon>
        <taxon>Metazoa</taxon>
        <taxon>Ecdysozoa</taxon>
        <taxon>Arthropoda</taxon>
        <taxon>Hexapoda</taxon>
        <taxon>Insecta</taxon>
        <taxon>Pterygota</taxon>
        <taxon>Neoptera</taxon>
        <taxon>Endopterygota</taxon>
        <taxon>Coleoptera</taxon>
        <taxon>Polyphaga</taxon>
        <taxon>Cucujiformia</taxon>
        <taxon>Tenebrionidae</taxon>
        <taxon>Tenebrionidae incertae sedis</taxon>
        <taxon>Tribolium</taxon>
    </lineage>
</organism>
<reference evidence="2 3" key="1">
    <citation type="journal article" date="2008" name="Nature">
        <title>The genome of the model beetle and pest Tribolium castaneum.</title>
        <authorList>
            <consortium name="Tribolium Genome Sequencing Consortium"/>
            <person name="Richards S."/>
            <person name="Gibbs R.A."/>
            <person name="Weinstock G.M."/>
            <person name="Brown S.J."/>
            <person name="Denell R."/>
            <person name="Beeman R.W."/>
            <person name="Gibbs R."/>
            <person name="Beeman R.W."/>
            <person name="Brown S.J."/>
            <person name="Bucher G."/>
            <person name="Friedrich M."/>
            <person name="Grimmelikhuijzen C.J."/>
            <person name="Klingler M."/>
            <person name="Lorenzen M."/>
            <person name="Richards S."/>
            <person name="Roth S."/>
            <person name="Schroder R."/>
            <person name="Tautz D."/>
            <person name="Zdobnov E.M."/>
            <person name="Muzny D."/>
            <person name="Gibbs R.A."/>
            <person name="Weinstock G.M."/>
            <person name="Attaway T."/>
            <person name="Bell S."/>
            <person name="Buhay C.J."/>
            <person name="Chandrabose M.N."/>
            <person name="Chavez D."/>
            <person name="Clerk-Blankenburg K.P."/>
            <person name="Cree A."/>
            <person name="Dao M."/>
            <person name="Davis C."/>
            <person name="Chacko J."/>
            <person name="Dinh H."/>
            <person name="Dugan-Rocha S."/>
            <person name="Fowler G."/>
            <person name="Garner T.T."/>
            <person name="Garnes J."/>
            <person name="Gnirke A."/>
            <person name="Hawes A."/>
            <person name="Hernandez J."/>
            <person name="Hines S."/>
            <person name="Holder M."/>
            <person name="Hume J."/>
            <person name="Jhangiani S.N."/>
            <person name="Joshi V."/>
            <person name="Khan Z.M."/>
            <person name="Jackson L."/>
            <person name="Kovar C."/>
            <person name="Kowis A."/>
            <person name="Lee S."/>
            <person name="Lewis L.R."/>
            <person name="Margolis J."/>
            <person name="Morgan M."/>
            <person name="Nazareth L.V."/>
            <person name="Nguyen N."/>
            <person name="Okwuonu G."/>
            <person name="Parker D."/>
            <person name="Richards S."/>
            <person name="Ruiz S.J."/>
            <person name="Santibanez J."/>
            <person name="Savard J."/>
            <person name="Scherer S.E."/>
            <person name="Schneider B."/>
            <person name="Sodergren E."/>
            <person name="Tautz D."/>
            <person name="Vattahil S."/>
            <person name="Villasana D."/>
            <person name="White C.S."/>
            <person name="Wright R."/>
            <person name="Park Y."/>
            <person name="Beeman R.W."/>
            <person name="Lord J."/>
            <person name="Oppert B."/>
            <person name="Lorenzen M."/>
            <person name="Brown S."/>
            <person name="Wang L."/>
            <person name="Savard J."/>
            <person name="Tautz D."/>
            <person name="Richards S."/>
            <person name="Weinstock G."/>
            <person name="Gibbs R.A."/>
            <person name="Liu Y."/>
            <person name="Worley K."/>
            <person name="Weinstock G."/>
            <person name="Elsik C.G."/>
            <person name="Reese J.T."/>
            <person name="Elhaik E."/>
            <person name="Landan G."/>
            <person name="Graur D."/>
            <person name="Arensburger P."/>
            <person name="Atkinson P."/>
            <person name="Beeman R.W."/>
            <person name="Beidler J."/>
            <person name="Brown S.J."/>
            <person name="Demuth J.P."/>
            <person name="Drury D.W."/>
            <person name="Du Y.Z."/>
            <person name="Fujiwara H."/>
            <person name="Lorenzen M."/>
            <person name="Maselli V."/>
            <person name="Osanai M."/>
            <person name="Park Y."/>
            <person name="Robertson H.M."/>
            <person name="Tu Z."/>
            <person name="Wang J.J."/>
            <person name="Wang S."/>
            <person name="Richards S."/>
            <person name="Song H."/>
            <person name="Zhang L."/>
            <person name="Sodergren E."/>
            <person name="Werner D."/>
            <person name="Stanke M."/>
            <person name="Morgenstern B."/>
            <person name="Solovyev V."/>
            <person name="Kosarev P."/>
            <person name="Brown G."/>
            <person name="Chen H.C."/>
            <person name="Ermolaeva O."/>
            <person name="Hlavina W."/>
            <person name="Kapustin Y."/>
            <person name="Kiryutin B."/>
            <person name="Kitts P."/>
            <person name="Maglott D."/>
            <person name="Pruitt K."/>
            <person name="Sapojnikov V."/>
            <person name="Souvorov A."/>
            <person name="Mackey A.J."/>
            <person name="Waterhouse R.M."/>
            <person name="Wyder S."/>
            <person name="Zdobnov E.M."/>
            <person name="Zdobnov E.M."/>
            <person name="Wyder S."/>
            <person name="Kriventseva E.V."/>
            <person name="Kadowaki T."/>
            <person name="Bork P."/>
            <person name="Aranda M."/>
            <person name="Bao R."/>
            <person name="Beermann A."/>
            <person name="Berns N."/>
            <person name="Bolognesi R."/>
            <person name="Bonneton F."/>
            <person name="Bopp D."/>
            <person name="Brown S.J."/>
            <person name="Bucher G."/>
            <person name="Butts T."/>
            <person name="Chaumot A."/>
            <person name="Denell R.E."/>
            <person name="Ferrier D.E."/>
            <person name="Friedrich M."/>
            <person name="Gordon C.M."/>
            <person name="Jindra M."/>
            <person name="Klingler M."/>
            <person name="Lan Q."/>
            <person name="Lattorff H.M."/>
            <person name="Laudet V."/>
            <person name="von Levetsow C."/>
            <person name="Liu Z."/>
            <person name="Lutz R."/>
            <person name="Lynch J.A."/>
            <person name="da Fonseca R.N."/>
            <person name="Posnien N."/>
            <person name="Reuter R."/>
            <person name="Roth S."/>
            <person name="Savard J."/>
            <person name="Schinko J.B."/>
            <person name="Schmitt C."/>
            <person name="Schoppmeier M."/>
            <person name="Schroder R."/>
            <person name="Shippy T.D."/>
            <person name="Simonnet F."/>
            <person name="Marques-Souza H."/>
            <person name="Tautz D."/>
            <person name="Tomoyasu Y."/>
            <person name="Trauner J."/>
            <person name="Van der Zee M."/>
            <person name="Vervoort M."/>
            <person name="Wittkopp N."/>
            <person name="Wimmer E.A."/>
            <person name="Yang X."/>
            <person name="Jones A.K."/>
            <person name="Sattelle D.B."/>
            <person name="Ebert P.R."/>
            <person name="Nelson D."/>
            <person name="Scott J.G."/>
            <person name="Beeman R.W."/>
            <person name="Muthukrishnan S."/>
            <person name="Kramer K.J."/>
            <person name="Arakane Y."/>
            <person name="Beeman R.W."/>
            <person name="Zhu Q."/>
            <person name="Hogenkamp D."/>
            <person name="Dixit R."/>
            <person name="Oppert B."/>
            <person name="Jiang H."/>
            <person name="Zou Z."/>
            <person name="Marshall J."/>
            <person name="Elpidina E."/>
            <person name="Vinokurov K."/>
            <person name="Oppert C."/>
            <person name="Zou Z."/>
            <person name="Evans J."/>
            <person name="Lu Z."/>
            <person name="Zhao P."/>
            <person name="Sumathipala N."/>
            <person name="Altincicek B."/>
            <person name="Vilcinskas A."/>
            <person name="Williams M."/>
            <person name="Hultmark D."/>
            <person name="Hetru C."/>
            <person name="Jiang H."/>
            <person name="Grimmelikhuijzen C.J."/>
            <person name="Hauser F."/>
            <person name="Cazzamali G."/>
            <person name="Williamson M."/>
            <person name="Park Y."/>
            <person name="Li B."/>
            <person name="Tanaka Y."/>
            <person name="Predel R."/>
            <person name="Neupert S."/>
            <person name="Schachtner J."/>
            <person name="Verleyen P."/>
            <person name="Raible F."/>
            <person name="Bork P."/>
            <person name="Friedrich M."/>
            <person name="Walden K.K."/>
            <person name="Robertson H.M."/>
            <person name="Angeli S."/>
            <person name="Foret S."/>
            <person name="Bucher G."/>
            <person name="Schuetz S."/>
            <person name="Maleszka R."/>
            <person name="Wimmer E.A."/>
            <person name="Beeman R.W."/>
            <person name="Lorenzen M."/>
            <person name="Tomoyasu Y."/>
            <person name="Miller S.C."/>
            <person name="Grossmann D."/>
            <person name="Bucher G."/>
        </authorList>
    </citation>
    <scope>NUCLEOTIDE SEQUENCE [LARGE SCALE GENOMIC DNA]</scope>
    <source>
        <strain evidence="2 3">Georgia GA2</strain>
    </source>
</reference>
<dbReference type="PANTHER" id="PTHR46948:SF1">
    <property type="entry name" value="RIBONUCLEASE P PROTEIN SUBUNIT P38"/>
    <property type="match status" value="1"/>
</dbReference>
<dbReference type="OrthoDB" id="20109at2759"/>
<evidence type="ECO:0008006" key="4">
    <source>
        <dbReference type="Google" id="ProtNLM"/>
    </source>
</evidence>
<dbReference type="InParanoid" id="D6WUZ8"/>
<reference evidence="2 3" key="2">
    <citation type="journal article" date="2010" name="Nucleic Acids Res.">
        <title>BeetleBase in 2010: revisions to provide comprehensive genomic information for Tribolium castaneum.</title>
        <authorList>
            <person name="Kim H.S."/>
            <person name="Murphy T."/>
            <person name="Xia J."/>
            <person name="Caragea D."/>
            <person name="Park Y."/>
            <person name="Beeman R.W."/>
            <person name="Lorenzen M.D."/>
            <person name="Butcher S."/>
            <person name="Manak J.R."/>
            <person name="Brown S.J."/>
        </authorList>
    </citation>
    <scope>GENOME REANNOTATION</scope>
    <source>
        <strain evidence="2 3">Georgia GA2</strain>
    </source>
</reference>
<dbReference type="OMA" id="HHFHPLY"/>
<gene>
    <name evidence="2" type="primary">AUGUSTUS-3.0.2_06167</name>
    <name evidence="2" type="ORF">TcasGA2_TC006167</name>
</gene>
<evidence type="ECO:0000313" key="3">
    <source>
        <dbReference type="Proteomes" id="UP000007266"/>
    </source>
</evidence>
<dbReference type="Proteomes" id="UP000007266">
    <property type="component" value="Linkage group 8"/>
</dbReference>
<dbReference type="Gene3D" id="3.30.1330.30">
    <property type="match status" value="1"/>
</dbReference>
<dbReference type="GO" id="GO:0005655">
    <property type="term" value="C:nucleolar ribonuclease P complex"/>
    <property type="evidence" value="ECO:0007669"/>
    <property type="project" value="InterPro"/>
</dbReference>
<dbReference type="KEGG" id="tca:103313796"/>
<protein>
    <recommendedName>
        <fullName evidence="4">Ribosomal protein L7Ae/L30e/S12e/Gadd45 domain-containing protein</fullName>
    </recommendedName>
</protein>
<dbReference type="GO" id="GO:0030681">
    <property type="term" value="C:multimeric ribonuclease P complex"/>
    <property type="evidence" value="ECO:0000318"/>
    <property type="project" value="GO_Central"/>
</dbReference>
<dbReference type="GO" id="GO:0001682">
    <property type="term" value="P:tRNA 5'-leader removal"/>
    <property type="evidence" value="ECO:0000318"/>
    <property type="project" value="GO_Central"/>
</dbReference>
<dbReference type="HOGENOM" id="CLU_913172_0_0_1"/>
<dbReference type="eggNOG" id="ENOG502SEI4">
    <property type="taxonomic scope" value="Eukaryota"/>
</dbReference>
<dbReference type="GO" id="GO:0033204">
    <property type="term" value="F:ribonuclease P RNA binding"/>
    <property type="evidence" value="ECO:0000318"/>
    <property type="project" value="GO_Central"/>
</dbReference>
<sequence>MATPTISKKDLQKTLSAKKKKKAEVIKNVLAKPYQNYWPVLNSEDNFNLREALRKFLPRLKHDKVNIPYKDIKAIPREERKKFRENYPKPPLAPLLVSDSDRKSIVFGINDVSKCLEDRSAACVLVDSDVQPRLLVQHIVDQAVLYNVPVLVAVTMRPFFKVHCGVSGAAVAFKRGVKPDSGLGLIQQTICNIYENYPVPQNHIHYHRRLDTITISDSSNNSVCVVSDSEDEEPAKNYHLKRKLRKRAFVPPEPHKVVESVVYIELDTSVEASPVSKINYQPLTVKRLKGDKNRNKRKMQKFKKK</sequence>
<proteinExistence type="predicted"/>
<evidence type="ECO:0000256" key="1">
    <source>
        <dbReference type="SAM" id="MobiDB-lite"/>
    </source>
</evidence>
<dbReference type="SUPFAM" id="SSF55315">
    <property type="entry name" value="L30e-like"/>
    <property type="match status" value="1"/>
</dbReference>
<feature type="compositionally biased region" description="Basic residues" evidence="1">
    <location>
        <begin position="294"/>
        <end position="305"/>
    </location>
</feature>
<dbReference type="InterPro" id="IPR029064">
    <property type="entry name" value="Ribosomal_eL30-like_sf"/>
</dbReference>
<dbReference type="PANTHER" id="PTHR46948">
    <property type="entry name" value="RIBONUCLEASE P PROTEIN SUBUNIT P38"/>
    <property type="match status" value="1"/>
</dbReference>
<evidence type="ECO:0000313" key="2">
    <source>
        <dbReference type="EMBL" id="EFA08514.1"/>
    </source>
</evidence>
<dbReference type="GO" id="GO:0000172">
    <property type="term" value="C:ribonuclease MRP complex"/>
    <property type="evidence" value="ECO:0007669"/>
    <property type="project" value="InterPro"/>
</dbReference>
<dbReference type="PhylomeDB" id="D6WUZ8"/>
<dbReference type="GO" id="GO:0001650">
    <property type="term" value="C:fibrillar center"/>
    <property type="evidence" value="ECO:0000318"/>
    <property type="project" value="GO_Central"/>
</dbReference>
<feature type="region of interest" description="Disordered" evidence="1">
    <location>
        <begin position="286"/>
        <end position="305"/>
    </location>
</feature>
<dbReference type="AlphaFoldDB" id="D6WUZ8"/>
<dbReference type="EMBL" id="KQ971357">
    <property type="protein sequence ID" value="EFA08514.1"/>
    <property type="molecule type" value="Genomic_DNA"/>
</dbReference>
<dbReference type="InterPro" id="IPR042848">
    <property type="entry name" value="Rpp38"/>
</dbReference>
<name>D6WUZ8_TRICA</name>
<dbReference type="STRING" id="7070.D6WUZ8"/>
<accession>D6WUZ8</accession>
<keyword evidence="3" id="KW-1185">Reference proteome</keyword>